<keyword evidence="1" id="KW-0732">Signal</keyword>
<gene>
    <name evidence="2" type="ORF">FYJ50_04580</name>
</gene>
<dbReference type="Gene3D" id="3.10.570.10">
    <property type="entry name" value="sex pheromone staph- cam373 precursor domain"/>
    <property type="match status" value="1"/>
</dbReference>
<reference evidence="2 3" key="1">
    <citation type="submission" date="2019-08" db="EMBL/GenBank/DDBJ databases">
        <title>In-depth cultivation of the pig gut microbiome towards novel bacterial diversity and tailored functional studies.</title>
        <authorList>
            <person name="Wylensek D."/>
            <person name="Hitch T.C.A."/>
            <person name="Clavel T."/>
        </authorList>
    </citation>
    <scope>NUCLEOTIDE SEQUENCE [LARGE SCALE GENOMIC DNA]</scope>
    <source>
        <strain evidence="2 3">LKV-178-WT-2G</strain>
    </source>
</reference>
<comment type="caution">
    <text evidence="2">The sequence shown here is derived from an EMBL/GenBank/DDBJ whole genome shotgun (WGS) entry which is preliminary data.</text>
</comment>
<feature type="signal peptide" evidence="1">
    <location>
        <begin position="1"/>
        <end position="27"/>
    </location>
</feature>
<name>A0A7X2T3A8_9FIRM</name>
<dbReference type="EMBL" id="VUMM01000006">
    <property type="protein sequence ID" value="MSS01384.1"/>
    <property type="molecule type" value="Genomic_DNA"/>
</dbReference>
<dbReference type="Pfam" id="PF07537">
    <property type="entry name" value="CamS"/>
    <property type="match status" value="1"/>
</dbReference>
<accession>A0A7X2T3A8</accession>
<keyword evidence="3" id="KW-1185">Reference proteome</keyword>
<dbReference type="Proteomes" id="UP000470082">
    <property type="component" value="Unassembled WGS sequence"/>
</dbReference>
<dbReference type="AlphaFoldDB" id="A0A7X2T3A8"/>
<feature type="chain" id="PRO_5030719272" evidence="1">
    <location>
        <begin position="28"/>
        <end position="354"/>
    </location>
</feature>
<dbReference type="PROSITE" id="PS51257">
    <property type="entry name" value="PROKAR_LIPOPROTEIN"/>
    <property type="match status" value="1"/>
</dbReference>
<sequence>MKKNWILSIFMVIVLSGCSMFSKTSSALYSGDYAASLPFKDSDTRVKHASLISDLDCRVQIESGLMDLSKSYFDPANVTFKTHTFLDYDELDATDGSRGLLGTLRDDNPIGLNPSKDEEFDTGNGISTGPVVLVDIYELDWYSNENLKGISISFVLNGSLYLDSGSEVEIEKEQLNNYFDVTSNKLVSYMRERFNEITANVPILVCGFVLDDDSQSYGGYTRLGFFNRGQGSFDSVSEEWVMIPSSQMNNLDTTMASEFDSYKNSLTNILTDYTFVSAKAKYEDKEPKKILITIEAHAKSTGEILAIGQVAKENMSMFSRMGCRYTVTIKNNNETYIIIQRKENETDCTVISTL</sequence>
<organism evidence="2 3">
    <name type="scientific">Floccifex porci</name>
    <dbReference type="NCBI Taxonomy" id="2606629"/>
    <lineage>
        <taxon>Bacteria</taxon>
        <taxon>Bacillati</taxon>
        <taxon>Bacillota</taxon>
        <taxon>Erysipelotrichia</taxon>
        <taxon>Erysipelotrichales</taxon>
        <taxon>Erysipelotrichaceae</taxon>
        <taxon>Floccifex</taxon>
    </lineage>
</organism>
<proteinExistence type="predicted"/>
<dbReference type="InterPro" id="IPR011426">
    <property type="entry name" value="CamS"/>
</dbReference>
<protein>
    <submittedName>
        <fullName evidence="2">CamS family sex pheromone protein</fullName>
    </submittedName>
</protein>
<evidence type="ECO:0000313" key="2">
    <source>
        <dbReference type="EMBL" id="MSS01384.1"/>
    </source>
</evidence>
<evidence type="ECO:0000256" key="1">
    <source>
        <dbReference type="SAM" id="SignalP"/>
    </source>
</evidence>
<dbReference type="RefSeq" id="WP_154459910.1">
    <property type="nucleotide sequence ID" value="NZ_JAQYTQ010000077.1"/>
</dbReference>
<evidence type="ECO:0000313" key="3">
    <source>
        <dbReference type="Proteomes" id="UP000470082"/>
    </source>
</evidence>